<dbReference type="EMBL" id="JBEHZE010000001">
    <property type="protein sequence ID" value="MEX6633228.1"/>
    <property type="molecule type" value="Genomic_DNA"/>
</dbReference>
<proteinExistence type="predicted"/>
<sequence>MATPLTRDEFLTSAGRKRAWRELMLGDHGVLRKIYDNTHEVSAEKLWRTYQPSPRDLADWKKRGIRTVINLRGDKPNGILFLEEEACKRLELNLINFRVYSRDAPSKEILRNARKMFSKIEYPAIMHCKSGADRAGLMATLFLFLHEGEALDRALDQLTFKYGHVKHGKTGVIDFAFDRYIAYAKDNNISLSDVDAFFDWVETEYDPEQTKKEFQPTPIGTLLTDIILRRE</sequence>
<dbReference type="Pfam" id="PF22741">
    <property type="entry name" value="PTP-NADK"/>
    <property type="match status" value="1"/>
</dbReference>
<keyword evidence="3" id="KW-1185">Reference proteome</keyword>
<comment type="caution">
    <text evidence="2">The sequence shown here is derived from an EMBL/GenBank/DDBJ whole genome shotgun (WGS) entry which is preliminary data.</text>
</comment>
<dbReference type="SUPFAM" id="SSF52799">
    <property type="entry name" value="(Phosphotyrosine protein) phosphatases II"/>
    <property type="match status" value="1"/>
</dbReference>
<reference evidence="2 3" key="1">
    <citation type="submission" date="2024-05" db="EMBL/GenBank/DDBJ databases">
        <title>Three bacterial strains, DH-69, EH-24, and ECK-19 isolated from coastal sediments.</title>
        <authorList>
            <person name="Ye Y.-Q."/>
            <person name="Du Z.-J."/>
        </authorList>
    </citation>
    <scope>NUCLEOTIDE SEQUENCE [LARGE SCALE GENOMIC DNA]</scope>
    <source>
        <strain evidence="2 3">ECK-19</strain>
    </source>
</reference>
<accession>A0ABV3Z3V7</accession>
<dbReference type="Gene3D" id="3.90.190.10">
    <property type="entry name" value="Protein tyrosine phosphatase superfamily"/>
    <property type="match status" value="1"/>
</dbReference>
<protein>
    <submittedName>
        <fullName evidence="2">Protein tyrosine phosphatase</fullName>
    </submittedName>
</protein>
<organism evidence="2 3">
    <name type="scientific">Hyphococcus lacteus</name>
    <dbReference type="NCBI Taxonomy" id="3143536"/>
    <lineage>
        <taxon>Bacteria</taxon>
        <taxon>Pseudomonadati</taxon>
        <taxon>Pseudomonadota</taxon>
        <taxon>Alphaproteobacteria</taxon>
        <taxon>Parvularculales</taxon>
        <taxon>Parvularculaceae</taxon>
        <taxon>Hyphococcus</taxon>
    </lineage>
</organism>
<dbReference type="RefSeq" id="WP_369313182.1">
    <property type="nucleotide sequence ID" value="NZ_JBEHZE010000001.1"/>
</dbReference>
<evidence type="ECO:0000313" key="3">
    <source>
        <dbReference type="Proteomes" id="UP001560685"/>
    </source>
</evidence>
<dbReference type="InterPro" id="IPR055214">
    <property type="entry name" value="PTP-NADK"/>
</dbReference>
<dbReference type="InterPro" id="IPR029021">
    <property type="entry name" value="Prot-tyrosine_phosphatase-like"/>
</dbReference>
<gene>
    <name evidence="2" type="ORF">ABFZ84_06650</name>
</gene>
<evidence type="ECO:0000259" key="1">
    <source>
        <dbReference type="Pfam" id="PF22741"/>
    </source>
</evidence>
<name>A0ABV3Z3V7_9PROT</name>
<dbReference type="Proteomes" id="UP001560685">
    <property type="component" value="Unassembled WGS sequence"/>
</dbReference>
<feature type="domain" description="DSP-PTPase phosphatase fused to NAD+ Kinase" evidence="1">
    <location>
        <begin position="37"/>
        <end position="160"/>
    </location>
</feature>
<evidence type="ECO:0000313" key="2">
    <source>
        <dbReference type="EMBL" id="MEX6633228.1"/>
    </source>
</evidence>